<keyword evidence="1" id="KW-0472">Membrane</keyword>
<evidence type="ECO:0000256" key="1">
    <source>
        <dbReference type="SAM" id="Phobius"/>
    </source>
</evidence>
<dbReference type="EMBL" id="BK002199">
    <property type="protein sequence ID" value="DAA03806.1"/>
    <property type="molecule type" value="Genomic_DNA"/>
</dbReference>
<keyword evidence="1" id="KW-1133">Transmembrane helix</keyword>
<dbReference type="InterPro" id="IPR009882">
    <property type="entry name" value="Gypsy"/>
</dbReference>
<gene>
    <name evidence="2" type="ORF">HDC10761</name>
</gene>
<keyword evidence="1" id="KW-0812">Transmembrane</keyword>
<sequence length="141" mass="15703">MLLLTNFNGTLRTAAENYDLIGSFIIQFDNETIMVNGQNYSSYSVSHLMAMPAVLSHITASNFQLSLEYVHDVSMKNLEKMSNMASELLASLLTEAALAICIFLGFYFLWKKLMSTKGMPDVREIAANLEALGQTELNKAH</sequence>
<reference evidence="2" key="1">
    <citation type="journal article" date="2003" name="Genome Biol.">
        <title>An integrated gene annotation and transcriptional profiling approach towards the full gene content of the Drosophila genome.</title>
        <authorList>
            <person name="Hild M."/>
            <person name="Beckmann B."/>
            <person name="Haas S.A."/>
            <person name="Koch B."/>
            <person name="Solovyev V."/>
            <person name="Busold C."/>
            <person name="Fellenberg K."/>
            <person name="Boutros M."/>
            <person name="Vingron M."/>
            <person name="Sauer F."/>
            <person name="Hoheisel J.D."/>
            <person name="Paro R."/>
        </authorList>
    </citation>
    <scope>NUCLEOTIDE SEQUENCE</scope>
</reference>
<dbReference type="AlphaFoldDB" id="Q6IL17"/>
<evidence type="ECO:0000313" key="2">
    <source>
        <dbReference type="EMBL" id="DAA03806.1"/>
    </source>
</evidence>
<organism evidence="2">
    <name type="scientific">Drosophila melanogaster</name>
    <name type="common">Fruit fly</name>
    <dbReference type="NCBI Taxonomy" id="7227"/>
    <lineage>
        <taxon>Eukaryota</taxon>
        <taxon>Metazoa</taxon>
        <taxon>Ecdysozoa</taxon>
        <taxon>Arthropoda</taxon>
        <taxon>Hexapoda</taxon>
        <taxon>Insecta</taxon>
        <taxon>Pterygota</taxon>
        <taxon>Neoptera</taxon>
        <taxon>Endopterygota</taxon>
        <taxon>Diptera</taxon>
        <taxon>Brachycera</taxon>
        <taxon>Muscomorpha</taxon>
        <taxon>Ephydroidea</taxon>
        <taxon>Drosophilidae</taxon>
        <taxon>Drosophila</taxon>
        <taxon>Sophophora</taxon>
    </lineage>
</organism>
<proteinExistence type="predicted"/>
<feature type="transmembrane region" description="Helical" evidence="1">
    <location>
        <begin position="88"/>
        <end position="110"/>
    </location>
</feature>
<protein>
    <submittedName>
        <fullName evidence="2">HDC10761</fullName>
    </submittedName>
</protein>
<dbReference type="Pfam" id="PF07253">
    <property type="entry name" value="Gypsy"/>
    <property type="match status" value="1"/>
</dbReference>
<accession>Q6IL17</accession>
<name>Q6IL17_DROME</name>